<gene>
    <name evidence="2" type="ORF">KIPB_013318</name>
</gene>
<dbReference type="EMBL" id="BDIP01006260">
    <property type="protein sequence ID" value="GIQ90501.1"/>
    <property type="molecule type" value="Genomic_DNA"/>
</dbReference>
<sequence length="53" mass="5711">MRVSGVVLALLVLVGAVLCGSVQSDSQKWGAFIKKYGKSYASTAEETTRYGHF</sequence>
<feature type="chain" id="PRO_5039944475" description="Cathepsin propeptide inhibitor domain-containing protein" evidence="1">
    <location>
        <begin position="20"/>
        <end position="53"/>
    </location>
</feature>
<dbReference type="AlphaFoldDB" id="A0A9K3D9C5"/>
<dbReference type="Proteomes" id="UP000265618">
    <property type="component" value="Unassembled WGS sequence"/>
</dbReference>
<protein>
    <recommendedName>
        <fullName evidence="4">Cathepsin propeptide inhibitor domain-containing protein</fullName>
    </recommendedName>
</protein>
<keyword evidence="1" id="KW-0732">Signal</keyword>
<evidence type="ECO:0000256" key="1">
    <source>
        <dbReference type="SAM" id="SignalP"/>
    </source>
</evidence>
<comment type="caution">
    <text evidence="2">The sequence shown here is derived from an EMBL/GenBank/DDBJ whole genome shotgun (WGS) entry which is preliminary data.</text>
</comment>
<keyword evidence="3" id="KW-1185">Reference proteome</keyword>
<evidence type="ECO:0000313" key="3">
    <source>
        <dbReference type="Proteomes" id="UP000265618"/>
    </source>
</evidence>
<name>A0A9K3D9C5_9EUKA</name>
<proteinExistence type="predicted"/>
<feature type="non-terminal residue" evidence="2">
    <location>
        <position position="53"/>
    </location>
</feature>
<feature type="signal peptide" evidence="1">
    <location>
        <begin position="1"/>
        <end position="19"/>
    </location>
</feature>
<evidence type="ECO:0000313" key="2">
    <source>
        <dbReference type="EMBL" id="GIQ90501.1"/>
    </source>
</evidence>
<evidence type="ECO:0008006" key="4">
    <source>
        <dbReference type="Google" id="ProtNLM"/>
    </source>
</evidence>
<accession>A0A9K3D9C5</accession>
<reference evidence="2 3" key="1">
    <citation type="journal article" date="2018" name="PLoS ONE">
        <title>The draft genome of Kipferlia bialata reveals reductive genome evolution in fornicate parasites.</title>
        <authorList>
            <person name="Tanifuji G."/>
            <person name="Takabayashi S."/>
            <person name="Kume K."/>
            <person name="Takagi M."/>
            <person name="Nakayama T."/>
            <person name="Kamikawa R."/>
            <person name="Inagaki Y."/>
            <person name="Hashimoto T."/>
        </authorList>
    </citation>
    <scope>NUCLEOTIDE SEQUENCE [LARGE SCALE GENOMIC DNA]</scope>
    <source>
        <strain evidence="2">NY0173</strain>
    </source>
</reference>
<organism evidence="2 3">
    <name type="scientific">Kipferlia bialata</name>
    <dbReference type="NCBI Taxonomy" id="797122"/>
    <lineage>
        <taxon>Eukaryota</taxon>
        <taxon>Metamonada</taxon>
        <taxon>Carpediemonas-like organisms</taxon>
        <taxon>Kipferlia</taxon>
    </lineage>
</organism>